<dbReference type="GO" id="GO:0052621">
    <property type="term" value="F:diguanylate cyclase activity"/>
    <property type="evidence" value="ECO:0007669"/>
    <property type="project" value="TreeGrafter"/>
</dbReference>
<feature type="transmembrane region" description="Helical" evidence="2">
    <location>
        <begin position="239"/>
        <end position="262"/>
    </location>
</feature>
<dbReference type="InterPro" id="IPR050469">
    <property type="entry name" value="Diguanylate_Cyclase"/>
</dbReference>
<keyword evidence="2" id="KW-0472">Membrane</keyword>
<feature type="domain" description="GGDEF" evidence="3">
    <location>
        <begin position="312"/>
        <end position="446"/>
    </location>
</feature>
<dbReference type="HOGENOM" id="CLU_000445_11_0_11"/>
<proteinExistence type="predicted"/>
<feature type="region of interest" description="Disordered" evidence="1">
    <location>
        <begin position="208"/>
        <end position="229"/>
    </location>
</feature>
<accession>Q0RNE3</accession>
<dbReference type="STRING" id="326424.FRAAL2297"/>
<reference evidence="4 5" key="1">
    <citation type="journal article" date="2007" name="Genome Res.">
        <title>Genome characteristics of facultatively symbiotic Frankia sp. strains reflect host range and host plant biogeography.</title>
        <authorList>
            <person name="Normand P."/>
            <person name="Lapierre P."/>
            <person name="Tisa L.S."/>
            <person name="Gogarten J.P."/>
            <person name="Alloisio N."/>
            <person name="Bagnarol E."/>
            <person name="Bassi C.A."/>
            <person name="Berry A.M."/>
            <person name="Bickhart D.M."/>
            <person name="Choisne N."/>
            <person name="Couloux A."/>
            <person name="Cournoyer B."/>
            <person name="Cruveiller S."/>
            <person name="Daubin V."/>
            <person name="Demange N."/>
            <person name="Francino M.P."/>
            <person name="Goltsman E."/>
            <person name="Huang Y."/>
            <person name="Kopp O.R."/>
            <person name="Labarre L."/>
            <person name="Lapidus A."/>
            <person name="Lavire C."/>
            <person name="Marechal J."/>
            <person name="Martinez M."/>
            <person name="Mastronunzio J.E."/>
            <person name="Mullin B.C."/>
            <person name="Niemann J."/>
            <person name="Pujic P."/>
            <person name="Rawnsley T."/>
            <person name="Rouy Z."/>
            <person name="Schenowitz C."/>
            <person name="Sellstedt A."/>
            <person name="Tavares F."/>
            <person name="Tomkins J.P."/>
            <person name="Vallenet D."/>
            <person name="Valverde C."/>
            <person name="Wall L.G."/>
            <person name="Wang Y."/>
            <person name="Medigue C."/>
            <person name="Benson D.R."/>
        </authorList>
    </citation>
    <scope>NUCLEOTIDE SEQUENCE [LARGE SCALE GENOMIC DNA]</scope>
    <source>
        <strain evidence="5">DSM 45986 / CECT 9034 / ACN14a</strain>
    </source>
</reference>
<dbReference type="PANTHER" id="PTHR45138">
    <property type="entry name" value="REGULATORY COMPONENTS OF SENSORY TRANSDUCTION SYSTEM"/>
    <property type="match status" value="1"/>
</dbReference>
<name>Q0RNE3_FRAAA</name>
<organism evidence="4 5">
    <name type="scientific">Frankia alni (strain DSM 45986 / CECT 9034 / ACN14a)</name>
    <dbReference type="NCBI Taxonomy" id="326424"/>
    <lineage>
        <taxon>Bacteria</taxon>
        <taxon>Bacillati</taxon>
        <taxon>Actinomycetota</taxon>
        <taxon>Actinomycetes</taxon>
        <taxon>Frankiales</taxon>
        <taxon>Frankiaceae</taxon>
        <taxon>Frankia</taxon>
    </lineage>
</organism>
<dbReference type="SUPFAM" id="SSF55073">
    <property type="entry name" value="Nucleotide cyclase"/>
    <property type="match status" value="1"/>
</dbReference>
<dbReference type="CDD" id="cd01949">
    <property type="entry name" value="GGDEF"/>
    <property type="match status" value="1"/>
</dbReference>
<dbReference type="Gene3D" id="3.30.70.270">
    <property type="match status" value="1"/>
</dbReference>
<protein>
    <recommendedName>
        <fullName evidence="3">GGDEF domain-containing protein</fullName>
    </recommendedName>
</protein>
<dbReference type="PANTHER" id="PTHR45138:SF9">
    <property type="entry name" value="DIGUANYLATE CYCLASE DGCM-RELATED"/>
    <property type="match status" value="1"/>
</dbReference>
<dbReference type="GO" id="GO:0043709">
    <property type="term" value="P:cell adhesion involved in single-species biofilm formation"/>
    <property type="evidence" value="ECO:0007669"/>
    <property type="project" value="TreeGrafter"/>
</dbReference>
<dbReference type="InterPro" id="IPR029787">
    <property type="entry name" value="Nucleotide_cyclase"/>
</dbReference>
<keyword evidence="2" id="KW-0812">Transmembrane</keyword>
<evidence type="ECO:0000256" key="2">
    <source>
        <dbReference type="SAM" id="Phobius"/>
    </source>
</evidence>
<dbReference type="Pfam" id="PF00990">
    <property type="entry name" value="GGDEF"/>
    <property type="match status" value="1"/>
</dbReference>
<sequence>MLPRLVGRGWMLWRAPRTVVRRVVGVTLCWAALVGVAITGLRPRWVDVLAFAAFVALGGFAVVVSGRLGADLTVSPAARHDLLATWTVAVAVLLPPFYPTVIGLPLCWLAGRADPIRPPHLRVFHAAALGIAGFCASSVHLLLSPTTGPFTVEGLVGSGSAALAFLAAVAVYPLVASLPGVGMARAGRGDGLDAWLGGAPAGAGVHGPAGLPGAGVHRPAGPPARAPRRARRELVPARAAEICSSIVVAVLWAASPFLMLAVTPPVLLLQRSLLHADLLLAARSDAKTRLANAAYWRQVAEREIGRAARAGRPLSVLLVDIDHFKRVNDRFGHLIGDVILLAVADTLRATARPRDLVGRFGGEEFVILLTEAGREHALDIAERIRSQVAGTRCRFDGCPPLSVTVSVGVATQDGSSGDLSALIARADTALYRAKADGRNRVRLADPLCAPA</sequence>
<dbReference type="PROSITE" id="PS50887">
    <property type="entry name" value="GGDEF"/>
    <property type="match status" value="1"/>
</dbReference>
<keyword evidence="5" id="KW-1185">Reference proteome</keyword>
<dbReference type="eggNOG" id="COG3706">
    <property type="taxonomic scope" value="Bacteria"/>
</dbReference>
<dbReference type="GO" id="GO:1902201">
    <property type="term" value="P:negative regulation of bacterial-type flagellum-dependent cell motility"/>
    <property type="evidence" value="ECO:0007669"/>
    <property type="project" value="TreeGrafter"/>
</dbReference>
<dbReference type="InterPro" id="IPR043128">
    <property type="entry name" value="Rev_trsase/Diguanyl_cyclase"/>
</dbReference>
<dbReference type="KEGG" id="fal:FRAAL2297"/>
<feature type="transmembrane region" description="Helical" evidence="2">
    <location>
        <begin position="48"/>
        <end position="68"/>
    </location>
</feature>
<feature type="transmembrane region" description="Helical" evidence="2">
    <location>
        <begin position="20"/>
        <end position="41"/>
    </location>
</feature>
<dbReference type="GO" id="GO:0005886">
    <property type="term" value="C:plasma membrane"/>
    <property type="evidence" value="ECO:0007669"/>
    <property type="project" value="TreeGrafter"/>
</dbReference>
<evidence type="ECO:0000313" key="4">
    <source>
        <dbReference type="EMBL" id="CAJ60946.1"/>
    </source>
</evidence>
<dbReference type="InterPro" id="IPR000160">
    <property type="entry name" value="GGDEF_dom"/>
</dbReference>
<dbReference type="SMART" id="SM00267">
    <property type="entry name" value="GGDEF"/>
    <property type="match status" value="1"/>
</dbReference>
<keyword evidence="2" id="KW-1133">Transmembrane helix</keyword>
<evidence type="ECO:0000259" key="3">
    <source>
        <dbReference type="PROSITE" id="PS50887"/>
    </source>
</evidence>
<evidence type="ECO:0000256" key="1">
    <source>
        <dbReference type="SAM" id="MobiDB-lite"/>
    </source>
</evidence>
<feature type="transmembrane region" description="Helical" evidence="2">
    <location>
        <begin position="155"/>
        <end position="175"/>
    </location>
</feature>
<gene>
    <name evidence="4" type="ordered locus">FRAAL2297</name>
</gene>
<dbReference type="Proteomes" id="UP000000657">
    <property type="component" value="Chromosome"/>
</dbReference>
<evidence type="ECO:0000313" key="5">
    <source>
        <dbReference type="Proteomes" id="UP000000657"/>
    </source>
</evidence>
<dbReference type="NCBIfam" id="TIGR00254">
    <property type="entry name" value="GGDEF"/>
    <property type="match status" value="1"/>
</dbReference>
<dbReference type="AlphaFoldDB" id="Q0RNE3"/>
<dbReference type="EMBL" id="CT573213">
    <property type="protein sequence ID" value="CAJ60946.1"/>
    <property type="molecule type" value="Genomic_DNA"/>
</dbReference>
<feature type="transmembrane region" description="Helical" evidence="2">
    <location>
        <begin position="88"/>
        <end position="111"/>
    </location>
</feature>
<feature type="transmembrane region" description="Helical" evidence="2">
    <location>
        <begin position="123"/>
        <end position="143"/>
    </location>
</feature>
<dbReference type="FunFam" id="3.30.70.270:FF:000001">
    <property type="entry name" value="Diguanylate cyclase domain protein"/>
    <property type="match status" value="1"/>
</dbReference>